<comment type="caution">
    <text evidence="2">The sequence shown here is derived from an EMBL/GenBank/DDBJ whole genome shotgun (WGS) entry which is preliminary data.</text>
</comment>
<dbReference type="EMBL" id="CAMXCT020006511">
    <property type="protein sequence ID" value="CAL1168417.1"/>
    <property type="molecule type" value="Genomic_DNA"/>
</dbReference>
<evidence type="ECO:0000313" key="3">
    <source>
        <dbReference type="EMBL" id="CAL4802354.1"/>
    </source>
</evidence>
<dbReference type="OrthoDB" id="410634at2759"/>
<dbReference type="EMBL" id="CAMXCT030006511">
    <property type="protein sequence ID" value="CAL4802354.1"/>
    <property type="molecule type" value="Genomic_DNA"/>
</dbReference>
<reference evidence="3 4" key="2">
    <citation type="submission" date="2024-05" db="EMBL/GenBank/DDBJ databases">
        <authorList>
            <person name="Chen Y."/>
            <person name="Shah S."/>
            <person name="Dougan E. K."/>
            <person name="Thang M."/>
            <person name="Chan C."/>
        </authorList>
    </citation>
    <scope>NUCLEOTIDE SEQUENCE [LARGE SCALE GENOMIC DNA]</scope>
</reference>
<evidence type="ECO:0000313" key="4">
    <source>
        <dbReference type="Proteomes" id="UP001152797"/>
    </source>
</evidence>
<reference evidence="2" key="1">
    <citation type="submission" date="2022-10" db="EMBL/GenBank/DDBJ databases">
        <authorList>
            <person name="Chen Y."/>
            <person name="Dougan E. K."/>
            <person name="Chan C."/>
            <person name="Rhodes N."/>
            <person name="Thang M."/>
        </authorList>
    </citation>
    <scope>NUCLEOTIDE SEQUENCE</scope>
</reference>
<gene>
    <name evidence="2" type="ORF">C1SCF055_LOCUS39895</name>
</gene>
<feature type="region of interest" description="Disordered" evidence="1">
    <location>
        <begin position="92"/>
        <end position="119"/>
    </location>
</feature>
<sequence length="1326" mass="149624">MQEWGGGLQRLCEELPLSLDGVDDERGGEKVANIRMAIAAQWARTIDMARSHGPESIIIQERVSEMNTILQGLMKDYAQVLSFAPDPDLSTAAGPTVMENEKVGSPSESSTTESPSSENQVPFDFKFIQVGDDVWTVLQVAHSGDAADGYVLFFSCSEWWRFKTPFYAWFSRSYESMMLPLLWDWGFTNGHVGRRSGYRGSVKNLRSCFPLDVTTLPALVSALAILLAGKGLARPLLECAYKIFKGLGDAALITETFRLLPNEEACWIEVVNGEFTKSELKLVLSTVDVGFPRFKKRSFADFDQTIDLANFVMTCLLLAPENSDNRPFNRMVKRLVHLWCQCTENSLIDGDILQSECPDPSLRSKIHPFMRASRRKGNPCVRQALCKQFLARGGGYVTTRHEVSLKRLGIVGERSALANLASTEFVARQLQMCSVWIEKHLAATETKKYGFKVINFTLDESRVCQQQVLPILLKIGGRLIPAPTQLVPESGSGMDAGKVLDSLSAALKGCIPDPGAKLLTTSETWGHREYRQTTKNLLLALGNALVYLLPAGFKMNHCKPANLLHPRGSCAREKLIKEELLLLTHGMECERSCHFLWSEDADKICRVPDFYLDPKAFYRLTFSGDEGTDVFLMFQHLAHTGNWICFWPDLPHKFQRKQAMALASDSMAKTKLKQFMKVFRSNRAPFATSRFGKALKESKQRLIDELKRNPDHEILEMFMPGIARDLGCDPASFTASQAICALAHRASSFHVQSTECKDVRWGAWIDHAQAWDRAWHVETMVMLYAMWEAGDNPWTGTLATSEDATDERSYSIKKIRWQVLSDDQNQNYMRSMISIFKQARIFVGKFVSDVQNQDEASLVHAMDLASGKRVRRIMVKTLAESFTWESLDYIGAIGGDEDAEDIRGFHSSLLLAHLGYLNEVHQYHISFPWKIILATQPCYREDLMTEMQSLWSFITENIDTLSPKSTLHKACSWTRAQCFREVFVVAESNNFDARLASRDDYWLSVIHSVCGITHELFGSLLTSVPCEMTFNDLRDACRRFSKQEVTTPVNIHSIVARSCSRRIAGVDTLIPESSDWSRPLPGKTVKKQVFDSSRCTDLSLGLNSSGLTRKKADGDLTKPHIFSYRLQLLRVLHEVWLEDTNHENFNVEMVFKKLWKCGLLSTGVVFRFCAGPRKSDQIFMTLVAGPYAITALQMDFLDFQDDEHALTLLALDRARVVEIPLTDISELEVAVTQPIALAGCRRLGWKMQGDWMTISTFVAYHGIYGIKSGLLYALCSDLHLRGHQKLDHKRRAELFMKHVGSPQDHISSVLESLPQKVPRKRCKDLG</sequence>
<keyword evidence="4" id="KW-1185">Reference proteome</keyword>
<evidence type="ECO:0000256" key="1">
    <source>
        <dbReference type="SAM" id="MobiDB-lite"/>
    </source>
</evidence>
<accession>A0A9P1GLB2</accession>
<feature type="compositionally biased region" description="Low complexity" evidence="1">
    <location>
        <begin position="105"/>
        <end position="118"/>
    </location>
</feature>
<evidence type="ECO:0000313" key="2">
    <source>
        <dbReference type="EMBL" id="CAI4015042.1"/>
    </source>
</evidence>
<name>A0A9P1GLB2_9DINO</name>
<dbReference type="EMBL" id="CAMXCT010006511">
    <property type="protein sequence ID" value="CAI4015042.1"/>
    <property type="molecule type" value="Genomic_DNA"/>
</dbReference>
<protein>
    <submittedName>
        <fullName evidence="2">Uncharacterized protein</fullName>
    </submittedName>
</protein>
<organism evidence="2">
    <name type="scientific">Cladocopium goreaui</name>
    <dbReference type="NCBI Taxonomy" id="2562237"/>
    <lineage>
        <taxon>Eukaryota</taxon>
        <taxon>Sar</taxon>
        <taxon>Alveolata</taxon>
        <taxon>Dinophyceae</taxon>
        <taxon>Suessiales</taxon>
        <taxon>Symbiodiniaceae</taxon>
        <taxon>Cladocopium</taxon>
    </lineage>
</organism>
<dbReference type="Proteomes" id="UP001152797">
    <property type="component" value="Unassembled WGS sequence"/>
</dbReference>
<proteinExistence type="predicted"/>